<evidence type="ECO:0000313" key="4">
    <source>
        <dbReference type="Proteomes" id="UP000055019"/>
    </source>
</evidence>
<dbReference type="OrthoDB" id="9046380at2"/>
<organism evidence="3 4">
    <name type="scientific">Caballeronia arvi</name>
    <dbReference type="NCBI Taxonomy" id="1777135"/>
    <lineage>
        <taxon>Bacteria</taxon>
        <taxon>Pseudomonadati</taxon>
        <taxon>Pseudomonadota</taxon>
        <taxon>Betaproteobacteria</taxon>
        <taxon>Burkholderiales</taxon>
        <taxon>Burkholderiaceae</taxon>
        <taxon>Caballeronia</taxon>
    </lineage>
</organism>
<keyword evidence="4" id="KW-1185">Reference proteome</keyword>
<dbReference type="EMBL" id="FCOM02000073">
    <property type="protein sequence ID" value="SAL86468.1"/>
    <property type="molecule type" value="Genomic_DNA"/>
</dbReference>
<dbReference type="AlphaFoldDB" id="A0A158KZ95"/>
<proteinExistence type="predicted"/>
<comment type="caution">
    <text evidence="3">The sequence shown here is derived from an EMBL/GenBank/DDBJ whole genome shotgun (WGS) entry which is preliminary data.</text>
</comment>
<sequence>MSVTTGPLASLATSLEEALRRMFSDWQELGRPELVERASNHAKAVFQAYASARPSGKDAYAAALAFVRGKELDEVQYDALAGALNTKIEERRGESPIASRKLQEALHWYEEEATAGRLWRLTWFGLLTSYFSHDPRAVSPAAEQGWAALRGLLQKTWPLIDRANQNVAVPEWLRTLREYPALITEGATDEFARDFLDGNEAALDALAQCVGIPEGSWFWQALVLSAVRACTEDTDSAFHACIPRLLELIRSRPVYRDQALELILARYYRLAERSVHEALRDFVVDKNVWRNPKLKAAGIATAWNRVPEEIWRMVLQWVNEGNLRDFFDVLAARNSADEGRLAFWSGYMSQITWTRLIFSSDTLMLARTNKDIRALIARESDSYASLTGNRNLDAFIMQIGEYIIVEFSTVGNAAYVYDAATLKFNRYSTSYHGGTVDLRYGFKSGARCRIVHKHGWEWQAKADLSRLGILPDNAVSRAKSQPVAPKSVLTPNETRRADPPVYSQIETRRTEPPAQPKPDPVRSRNDCVTVGPLTFAELQREVACFSGAYVIDKRAADGGRLWVEDPNQNMQLGLLLKSWGFRWANSRSAWYYGE</sequence>
<accession>A0A158KZ95</accession>
<evidence type="ECO:0000259" key="2">
    <source>
        <dbReference type="Pfam" id="PF15611"/>
    </source>
</evidence>
<dbReference type="Pfam" id="PF15611">
    <property type="entry name" value="EH_Signature"/>
    <property type="match status" value="1"/>
</dbReference>
<gene>
    <name evidence="3" type="ORF">AWB74_07715</name>
</gene>
<evidence type="ECO:0000313" key="3">
    <source>
        <dbReference type="EMBL" id="SAL86468.1"/>
    </source>
</evidence>
<dbReference type="InterPro" id="IPR028943">
    <property type="entry name" value="ZorC_EH_Signature_dom"/>
</dbReference>
<evidence type="ECO:0000256" key="1">
    <source>
        <dbReference type="SAM" id="MobiDB-lite"/>
    </source>
</evidence>
<dbReference type="RefSeq" id="WP_087039439.1">
    <property type="nucleotide sequence ID" value="NZ_FCOM02000073.1"/>
</dbReference>
<name>A0A158KZ95_9BURK</name>
<feature type="region of interest" description="Disordered" evidence="1">
    <location>
        <begin position="478"/>
        <end position="525"/>
    </location>
</feature>
<reference evidence="3" key="1">
    <citation type="submission" date="2016-01" db="EMBL/GenBank/DDBJ databases">
        <authorList>
            <person name="Peeters C."/>
        </authorList>
    </citation>
    <scope>NUCLEOTIDE SEQUENCE [LARGE SCALE GENOMIC DNA]</scope>
    <source>
        <strain evidence="3">LMG 29317</strain>
    </source>
</reference>
<dbReference type="Proteomes" id="UP000055019">
    <property type="component" value="Unassembled WGS sequence"/>
</dbReference>
<feature type="domain" description="Zorya protein ZorC EH" evidence="2">
    <location>
        <begin position="38"/>
        <end position="462"/>
    </location>
</feature>
<protein>
    <recommendedName>
        <fullName evidence="2">Zorya protein ZorC EH domain-containing protein</fullName>
    </recommendedName>
</protein>